<dbReference type="PROSITE" id="PS50885">
    <property type="entry name" value="HAMP"/>
    <property type="match status" value="1"/>
</dbReference>
<proteinExistence type="inferred from homology"/>
<dbReference type="SMART" id="SM00283">
    <property type="entry name" value="MA"/>
    <property type="match status" value="1"/>
</dbReference>
<dbReference type="SMART" id="SM00304">
    <property type="entry name" value="HAMP"/>
    <property type="match status" value="1"/>
</dbReference>
<keyword evidence="5" id="KW-0812">Transmembrane</keyword>
<dbReference type="Pfam" id="PF00672">
    <property type="entry name" value="HAMP"/>
    <property type="match status" value="1"/>
</dbReference>
<feature type="transmembrane region" description="Helical" evidence="5">
    <location>
        <begin position="192"/>
        <end position="212"/>
    </location>
</feature>
<feature type="transmembrane region" description="Helical" evidence="5">
    <location>
        <begin position="12"/>
        <end position="31"/>
    </location>
</feature>
<dbReference type="PANTHER" id="PTHR32089">
    <property type="entry name" value="METHYL-ACCEPTING CHEMOTAXIS PROTEIN MCPB"/>
    <property type="match status" value="1"/>
</dbReference>
<evidence type="ECO:0000259" key="7">
    <source>
        <dbReference type="PROSITE" id="PS50885"/>
    </source>
</evidence>
<protein>
    <submittedName>
        <fullName evidence="8">Methyl-accepting chemotaxis sensory transducer</fullName>
    </submittedName>
</protein>
<dbReference type="PRINTS" id="PR00260">
    <property type="entry name" value="CHEMTRNSDUCR"/>
</dbReference>
<evidence type="ECO:0000256" key="5">
    <source>
        <dbReference type="SAM" id="Phobius"/>
    </source>
</evidence>
<dbReference type="CDD" id="cd06225">
    <property type="entry name" value="HAMP"/>
    <property type="match status" value="1"/>
</dbReference>
<keyword evidence="5" id="KW-1133">Transmembrane helix</keyword>
<feature type="region of interest" description="Disordered" evidence="4">
    <location>
        <begin position="314"/>
        <end position="336"/>
    </location>
</feature>
<evidence type="ECO:0000259" key="6">
    <source>
        <dbReference type="PROSITE" id="PS50111"/>
    </source>
</evidence>
<evidence type="ECO:0000256" key="1">
    <source>
        <dbReference type="ARBA" id="ARBA00023224"/>
    </source>
</evidence>
<organism evidence="8 9">
    <name type="scientific">Magnetospirillum fulvum MGU-K5</name>
    <dbReference type="NCBI Taxonomy" id="1316936"/>
    <lineage>
        <taxon>Bacteria</taxon>
        <taxon>Pseudomonadati</taxon>
        <taxon>Pseudomonadota</taxon>
        <taxon>Alphaproteobacteria</taxon>
        <taxon>Rhodospirillales</taxon>
        <taxon>Rhodospirillaceae</taxon>
        <taxon>Magnetospirillum</taxon>
    </lineage>
</organism>
<keyword evidence="5" id="KW-0472">Membrane</keyword>
<evidence type="ECO:0000256" key="2">
    <source>
        <dbReference type="ARBA" id="ARBA00029447"/>
    </source>
</evidence>
<dbReference type="Pfam" id="PF12729">
    <property type="entry name" value="4HB_MCP_1"/>
    <property type="match status" value="1"/>
</dbReference>
<evidence type="ECO:0000256" key="4">
    <source>
        <dbReference type="SAM" id="MobiDB-lite"/>
    </source>
</evidence>
<dbReference type="InterPro" id="IPR004090">
    <property type="entry name" value="Chemotax_Me-accpt_rcpt"/>
</dbReference>
<accession>S9S4D6</accession>
<name>S9S4D6_MAGFU</name>
<comment type="similarity">
    <text evidence="2">Belongs to the methyl-accepting chemotaxis (MCP) protein family.</text>
</comment>
<dbReference type="InterPro" id="IPR004089">
    <property type="entry name" value="MCPsignal_dom"/>
</dbReference>
<dbReference type="PROSITE" id="PS50111">
    <property type="entry name" value="CHEMOTAXIS_TRANSDUC_2"/>
    <property type="match status" value="1"/>
</dbReference>
<sequence>MMAALHDLKIPVKITLAFAAVMLVMLINAAINLIEMTGMNHAGVDLSENWLPSVDALSTLETLVVEHRVRELAHIAATTPAAIAEQDQKILLQREKIAEIQKTYEPLIASSEERETYNRFTKDWVDYIASTEKVIALSRQGLKAEARELQLGEGYKYYIDSRKELTSDININKKGAALAAKNLATNFYEAKVALFAFLMVMAAMIVVMAVSLQRSIARPITTMTAAMRHLAEGDKSIVVPALDRGDEIGEMAKAVQVFKDNAIRADRLTAERQAEQQARDERTRRIETLTGDFDQAIGNVLDMVSQAAGQMENTAQAMTSNADRSNHQASNVAAATEQASASVQTVASAAEELSASIVEIGRQVEQSARVAKTASEEANRTNETVRGLADSSARIGEVINLINDIASQTNLLALNATIEAARAGDAGKGFAVVAGEVKHLANQTAKATDEIGAQIGAVQAATQAAVAAIGAIVTRIEEINGIAGAIAAAVEEQSAATAEIARNVQQAAEGTNEVASNIGGVSQSAAETGEAAAQVLVSARSLSQDATDMKSVVIRFLEGVRTA</sequence>
<dbReference type="RefSeq" id="WP_021133139.1">
    <property type="nucleotide sequence ID" value="NZ_AQPH01000067.1"/>
</dbReference>
<dbReference type="PANTHER" id="PTHR32089:SF112">
    <property type="entry name" value="LYSOZYME-LIKE PROTEIN-RELATED"/>
    <property type="match status" value="1"/>
</dbReference>
<dbReference type="GO" id="GO:0016020">
    <property type="term" value="C:membrane"/>
    <property type="evidence" value="ECO:0007669"/>
    <property type="project" value="InterPro"/>
</dbReference>
<evidence type="ECO:0000313" key="9">
    <source>
        <dbReference type="Proteomes" id="UP000015350"/>
    </source>
</evidence>
<evidence type="ECO:0000256" key="3">
    <source>
        <dbReference type="PROSITE-ProRule" id="PRU00284"/>
    </source>
</evidence>
<dbReference type="Pfam" id="PF00015">
    <property type="entry name" value="MCPsignal"/>
    <property type="match status" value="1"/>
</dbReference>
<dbReference type="Gene3D" id="6.10.340.10">
    <property type="match status" value="1"/>
</dbReference>
<dbReference type="EMBL" id="AQPH01000067">
    <property type="protein sequence ID" value="EPY00812.1"/>
    <property type="molecule type" value="Genomic_DNA"/>
</dbReference>
<dbReference type="STRING" id="1316936.K678_14252"/>
<dbReference type="GO" id="GO:0004888">
    <property type="term" value="F:transmembrane signaling receptor activity"/>
    <property type="evidence" value="ECO:0007669"/>
    <property type="project" value="InterPro"/>
</dbReference>
<comment type="caution">
    <text evidence="8">The sequence shown here is derived from an EMBL/GenBank/DDBJ whole genome shotgun (WGS) entry which is preliminary data.</text>
</comment>
<dbReference type="GO" id="GO:0007165">
    <property type="term" value="P:signal transduction"/>
    <property type="evidence" value="ECO:0007669"/>
    <property type="project" value="UniProtKB-KW"/>
</dbReference>
<evidence type="ECO:0000313" key="8">
    <source>
        <dbReference type="EMBL" id="EPY00812.1"/>
    </source>
</evidence>
<gene>
    <name evidence="8" type="ORF">K678_14252</name>
</gene>
<dbReference type="Proteomes" id="UP000015350">
    <property type="component" value="Unassembled WGS sequence"/>
</dbReference>
<dbReference type="InterPro" id="IPR003660">
    <property type="entry name" value="HAMP_dom"/>
</dbReference>
<dbReference type="SUPFAM" id="SSF58104">
    <property type="entry name" value="Methyl-accepting chemotaxis protein (MCP) signaling domain"/>
    <property type="match status" value="1"/>
</dbReference>
<feature type="domain" description="Methyl-accepting transducer" evidence="6">
    <location>
        <begin position="300"/>
        <end position="529"/>
    </location>
</feature>
<dbReference type="PATRIC" id="fig|1316936.3.peg.2841"/>
<dbReference type="InterPro" id="IPR024478">
    <property type="entry name" value="HlyB_4HB_MCP"/>
</dbReference>
<dbReference type="AlphaFoldDB" id="S9S4D6"/>
<dbReference type="Gene3D" id="1.10.287.950">
    <property type="entry name" value="Methyl-accepting chemotaxis protein"/>
    <property type="match status" value="1"/>
</dbReference>
<feature type="domain" description="HAMP" evidence="7">
    <location>
        <begin position="214"/>
        <end position="267"/>
    </location>
</feature>
<keyword evidence="1 3" id="KW-0807">Transducer</keyword>
<reference evidence="8 9" key="1">
    <citation type="submission" date="2013-04" db="EMBL/GenBank/DDBJ databases">
        <authorList>
            <person name="Kuznetsov B."/>
            <person name="Ivanovsky R."/>
        </authorList>
    </citation>
    <scope>NUCLEOTIDE SEQUENCE [LARGE SCALE GENOMIC DNA]</scope>
    <source>
        <strain evidence="8 9">MGU-K5</strain>
    </source>
</reference>
<dbReference type="GO" id="GO:0006935">
    <property type="term" value="P:chemotaxis"/>
    <property type="evidence" value="ECO:0007669"/>
    <property type="project" value="InterPro"/>
</dbReference>
<dbReference type="eggNOG" id="COG0840">
    <property type="taxonomic scope" value="Bacteria"/>
</dbReference>
<feature type="compositionally biased region" description="Polar residues" evidence="4">
    <location>
        <begin position="314"/>
        <end position="333"/>
    </location>
</feature>